<dbReference type="GO" id="GO:0046872">
    <property type="term" value="F:metal ion binding"/>
    <property type="evidence" value="ECO:0007669"/>
    <property type="project" value="UniProtKB-KW"/>
</dbReference>
<dbReference type="Gene3D" id="3.40.630.10">
    <property type="entry name" value="Zn peptidases"/>
    <property type="match status" value="1"/>
</dbReference>
<keyword evidence="6" id="KW-0378">Hydrolase</keyword>
<dbReference type="InterPro" id="IPR036322">
    <property type="entry name" value="WD40_repeat_dom_sf"/>
</dbReference>
<protein>
    <submittedName>
        <fullName evidence="10">Metalloexopeptidases</fullName>
    </submittedName>
</protein>
<dbReference type="STRING" id="401625.A0A0P1BIQ9"/>
<comment type="similarity">
    <text evidence="1">Belongs to the peptidase M20A family.</text>
</comment>
<evidence type="ECO:0000256" key="3">
    <source>
        <dbReference type="ARBA" id="ARBA00022670"/>
    </source>
</evidence>
<keyword evidence="5" id="KW-0677">Repeat</keyword>
<dbReference type="Pfam" id="PF01546">
    <property type="entry name" value="Peptidase_M20"/>
    <property type="match status" value="1"/>
</dbReference>
<keyword evidence="2 7" id="KW-0853">WD repeat</keyword>
<dbReference type="GO" id="GO:0006751">
    <property type="term" value="P:glutathione catabolic process"/>
    <property type="evidence" value="ECO:0007669"/>
    <property type="project" value="InterPro"/>
</dbReference>
<evidence type="ECO:0000313" key="10">
    <source>
        <dbReference type="EMBL" id="CEH16232.1"/>
    </source>
</evidence>
<dbReference type="EMBL" id="CCYA01000278">
    <property type="protein sequence ID" value="CEH16232.1"/>
    <property type="molecule type" value="Genomic_DNA"/>
</dbReference>
<sequence>MCSQHISPDLDRLSLYGPQEQALSADQNVGASRSGGAISEWRLDYTRSRDTRSRPNAAPTPISQPSSRIPAQGGSFSSQIETSSSRNASGSRHWNKSHPSLLACSLSSNEPLSSLSSPSEPGASFAASGPSVPTQSLSSGIARQRPPLQDQSALRSPTKHPTEEGSMTQPGMEPRLSHTMSHNSTSVLSLAVDEQSGLVFSGSQAEDIYVWDLGTFQEKTRLEGHTASVLALELCPEKSWLFSASGDSTVRIWDTKTLSPLCVIHPADDRVGDIFALKWCSELQTLYFGCQNTSLQWIALTSITSAISQDEVRAVPIVRPHKFFDSGPHAGSQTRLSTSLSRSASGRSTPAAGWPRGSARGAGFSTPPLDYSPVLPSVRTPGDRAGVSLPFQVGDAEDGFNCAPDSPTQTPLPGLEESDKVRRLQVQQRHMVSSAHSGYIYALDLLEKPDRHLDGGGQRRGGSKQMLVSGSGDEDIKLWSCTPEGLTQEAVLHHSDNGVLALASWGSCTLFAGLQGGDVEVWDVETGRVVRTLHAHDDDVLALVTAGSIADEDSCILYSASADGRIRRWDASFKCTADWVAHNGIVLSIASLPQAVGNQGNIVLTGASDDRIKVWDLLLSAGTLEKHSRPTAGPSSLGTADPMIGALAQFVAFKSVSANENLREDCRQCAHWLKNHLTDLGAETALLPGAEGHNPLVLATFRANKSRLAPRKRVVAYAHYDVITPGPCESWSNSPWSLTGRDGYLHARGVSDNKGPCLAIAYAAAELAKEGTLGADVTLVVEGEEEAGGCGFTEAIRAAKEQIGPVDVILLSNSYWLGEDTPCLTVGLRGVVQADLEVRSDFQDRHSGVDGGAVREPMIDMIKLLASLTEGERVLLPTFYDSVRPITPAERAMYAQIAQMKHSRASGQTVEALMARWRLPSLSVHRISVSSGSGSGNATVIPSTVTAAVSLRLVPDQDLDVITDTLIAHVSAHFGKLASPNRIGVYIKHRADWWLGEDSAYSTALALAVQSEWGQAPVSIREGGSIPSLAILEKELEAPAVHLPMGQASDRAHLADERLRLVNLLKGKSVVKRWLASSAISNASQR</sequence>
<evidence type="ECO:0000259" key="9">
    <source>
        <dbReference type="Pfam" id="PF07687"/>
    </source>
</evidence>
<dbReference type="GO" id="GO:0006508">
    <property type="term" value="P:proteolysis"/>
    <property type="evidence" value="ECO:0007669"/>
    <property type="project" value="UniProtKB-KW"/>
</dbReference>
<feature type="region of interest" description="Disordered" evidence="8">
    <location>
        <begin position="21"/>
        <end position="180"/>
    </location>
</feature>
<feature type="repeat" description="WD" evidence="7">
    <location>
        <begin position="579"/>
        <end position="617"/>
    </location>
</feature>
<dbReference type="GO" id="GO:0008233">
    <property type="term" value="F:peptidase activity"/>
    <property type="evidence" value="ECO:0007669"/>
    <property type="project" value="UniProtKB-KW"/>
</dbReference>
<evidence type="ECO:0000256" key="7">
    <source>
        <dbReference type="PROSITE-ProRule" id="PRU00221"/>
    </source>
</evidence>
<dbReference type="PANTHER" id="PTHR43270">
    <property type="entry name" value="BETA-ALA-HIS DIPEPTIDASE"/>
    <property type="match status" value="1"/>
</dbReference>
<keyword evidence="4" id="KW-0479">Metal-binding</keyword>
<dbReference type="InterPro" id="IPR002933">
    <property type="entry name" value="Peptidase_M20"/>
</dbReference>
<feature type="repeat" description="WD" evidence="7">
    <location>
        <begin position="180"/>
        <end position="221"/>
    </location>
</feature>
<reference evidence="11" key="1">
    <citation type="submission" date="2014-09" db="EMBL/GenBank/DDBJ databases">
        <authorList>
            <person name="Sharma Rahul"/>
            <person name="Thines Marco"/>
        </authorList>
    </citation>
    <scope>NUCLEOTIDE SEQUENCE [LARGE SCALE GENOMIC DNA]</scope>
</reference>
<name>A0A0P1BIQ9_9BASI</name>
<evidence type="ECO:0000256" key="4">
    <source>
        <dbReference type="ARBA" id="ARBA00022723"/>
    </source>
</evidence>
<dbReference type="AlphaFoldDB" id="A0A0P1BIQ9"/>
<dbReference type="OrthoDB" id="7832001at2759"/>
<evidence type="ECO:0000313" key="11">
    <source>
        <dbReference type="Proteomes" id="UP000054845"/>
    </source>
</evidence>
<feature type="region of interest" description="Disordered" evidence="8">
    <location>
        <begin position="326"/>
        <end position="377"/>
    </location>
</feature>
<dbReference type="Pfam" id="PF00400">
    <property type="entry name" value="WD40"/>
    <property type="match status" value="3"/>
</dbReference>
<dbReference type="PROSITE" id="PS50082">
    <property type="entry name" value="WD_REPEATS_2"/>
    <property type="match status" value="3"/>
</dbReference>
<feature type="compositionally biased region" description="Low complexity" evidence="8">
    <location>
        <begin position="331"/>
        <end position="349"/>
    </location>
</feature>
<dbReference type="InterPro" id="IPR019775">
    <property type="entry name" value="WD40_repeat_CS"/>
</dbReference>
<dbReference type="Gene3D" id="3.30.70.360">
    <property type="match status" value="1"/>
</dbReference>
<dbReference type="InterPro" id="IPR017149">
    <property type="entry name" value="GSH_degradosome_Dug2"/>
</dbReference>
<dbReference type="Proteomes" id="UP000054845">
    <property type="component" value="Unassembled WGS sequence"/>
</dbReference>
<dbReference type="PANTHER" id="PTHR43270:SF8">
    <property type="entry name" value="DI- AND TRIPEPTIDASE DUG2-RELATED"/>
    <property type="match status" value="1"/>
</dbReference>
<evidence type="ECO:0000256" key="8">
    <source>
        <dbReference type="SAM" id="MobiDB-lite"/>
    </source>
</evidence>
<evidence type="ECO:0000256" key="1">
    <source>
        <dbReference type="ARBA" id="ARBA00006247"/>
    </source>
</evidence>
<dbReference type="InterPro" id="IPR051458">
    <property type="entry name" value="Cyt/Met_Dipeptidase"/>
</dbReference>
<dbReference type="Gene3D" id="2.130.10.10">
    <property type="entry name" value="YVTN repeat-like/Quinoprotein amine dehydrogenase"/>
    <property type="match status" value="2"/>
</dbReference>
<dbReference type="Pfam" id="PF07687">
    <property type="entry name" value="M20_dimer"/>
    <property type="match status" value="1"/>
</dbReference>
<dbReference type="PROSITE" id="PS50294">
    <property type="entry name" value="WD_REPEATS_REGION"/>
    <property type="match status" value="1"/>
</dbReference>
<dbReference type="InterPro" id="IPR020472">
    <property type="entry name" value="WD40_PAC1"/>
</dbReference>
<feature type="repeat" description="WD" evidence="7">
    <location>
        <begin position="222"/>
        <end position="257"/>
    </location>
</feature>
<dbReference type="SUPFAM" id="SSF53187">
    <property type="entry name" value="Zn-dependent exopeptidases"/>
    <property type="match status" value="1"/>
</dbReference>
<feature type="compositionally biased region" description="Polar residues" evidence="8">
    <location>
        <begin position="21"/>
        <end position="31"/>
    </location>
</feature>
<dbReference type="InterPro" id="IPR011650">
    <property type="entry name" value="Peptidase_M20_dimer"/>
</dbReference>
<evidence type="ECO:0000256" key="5">
    <source>
        <dbReference type="ARBA" id="ARBA00022737"/>
    </source>
</evidence>
<dbReference type="PIRSF" id="PIRSF037237">
    <property type="entry name" value="Peptidase_WD_repeats_DUG2"/>
    <property type="match status" value="1"/>
</dbReference>
<keyword evidence="11" id="KW-1185">Reference proteome</keyword>
<feature type="compositionally biased region" description="Polar residues" evidence="8">
    <location>
        <begin position="131"/>
        <end position="141"/>
    </location>
</feature>
<feature type="compositionally biased region" description="Basic and acidic residues" evidence="8">
    <location>
        <begin position="41"/>
        <end position="53"/>
    </location>
</feature>
<evidence type="ECO:0000256" key="2">
    <source>
        <dbReference type="ARBA" id="ARBA00022574"/>
    </source>
</evidence>
<proteinExistence type="inferred from homology"/>
<dbReference type="PROSITE" id="PS00678">
    <property type="entry name" value="WD_REPEATS_1"/>
    <property type="match status" value="2"/>
</dbReference>
<evidence type="ECO:0000256" key="6">
    <source>
        <dbReference type="ARBA" id="ARBA00022801"/>
    </source>
</evidence>
<dbReference type="SMART" id="SM00320">
    <property type="entry name" value="WD40"/>
    <property type="match status" value="6"/>
</dbReference>
<feature type="compositionally biased region" description="Low complexity" evidence="8">
    <location>
        <begin position="105"/>
        <end position="121"/>
    </location>
</feature>
<keyword evidence="3" id="KW-0645">Protease</keyword>
<feature type="domain" description="Peptidase M20 dimerisation" evidence="9">
    <location>
        <begin position="827"/>
        <end position="975"/>
    </location>
</feature>
<dbReference type="InterPro" id="IPR001680">
    <property type="entry name" value="WD40_rpt"/>
</dbReference>
<dbReference type="SUPFAM" id="SSF50978">
    <property type="entry name" value="WD40 repeat-like"/>
    <property type="match status" value="1"/>
</dbReference>
<dbReference type="PRINTS" id="PR00320">
    <property type="entry name" value="GPROTEINBRPT"/>
</dbReference>
<feature type="compositionally biased region" description="Polar residues" evidence="8">
    <location>
        <begin position="61"/>
        <end position="92"/>
    </location>
</feature>
<accession>A0A0P1BIQ9</accession>
<dbReference type="InterPro" id="IPR015943">
    <property type="entry name" value="WD40/YVTN_repeat-like_dom_sf"/>
</dbReference>
<organism evidence="10 11">
    <name type="scientific">Ceraceosorus bombacis</name>
    <dbReference type="NCBI Taxonomy" id="401625"/>
    <lineage>
        <taxon>Eukaryota</taxon>
        <taxon>Fungi</taxon>
        <taxon>Dikarya</taxon>
        <taxon>Basidiomycota</taxon>
        <taxon>Ustilaginomycotina</taxon>
        <taxon>Exobasidiomycetes</taxon>
        <taxon>Ceraceosorales</taxon>
        <taxon>Ceraceosoraceae</taxon>
        <taxon>Ceraceosorus</taxon>
    </lineage>
</organism>